<keyword evidence="1" id="KW-0472">Membrane</keyword>
<evidence type="ECO:0000313" key="3">
    <source>
        <dbReference type="Proteomes" id="UP000676565"/>
    </source>
</evidence>
<evidence type="ECO:0000313" key="2">
    <source>
        <dbReference type="EMBL" id="MBP3960976.1"/>
    </source>
</evidence>
<dbReference type="EMBL" id="JAGKQQ010000002">
    <property type="protein sequence ID" value="MBP3960976.1"/>
    <property type="molecule type" value="Genomic_DNA"/>
</dbReference>
<comment type="caution">
    <text evidence="2">The sequence shown here is derived from an EMBL/GenBank/DDBJ whole genome shotgun (WGS) entry which is preliminary data.</text>
</comment>
<feature type="transmembrane region" description="Helical" evidence="1">
    <location>
        <begin position="315"/>
        <end position="337"/>
    </location>
</feature>
<feature type="transmembrane region" description="Helical" evidence="1">
    <location>
        <begin position="93"/>
        <end position="114"/>
    </location>
</feature>
<evidence type="ECO:0000256" key="1">
    <source>
        <dbReference type="SAM" id="Phobius"/>
    </source>
</evidence>
<feature type="transmembrane region" description="Helical" evidence="1">
    <location>
        <begin position="219"/>
        <end position="246"/>
    </location>
</feature>
<feature type="transmembrane region" description="Helical" evidence="1">
    <location>
        <begin position="258"/>
        <end position="277"/>
    </location>
</feature>
<keyword evidence="1" id="KW-1133">Transmembrane helix</keyword>
<dbReference type="Proteomes" id="UP000676565">
    <property type="component" value="Unassembled WGS sequence"/>
</dbReference>
<feature type="transmembrane region" description="Helical" evidence="1">
    <location>
        <begin position="284"/>
        <end position="303"/>
    </location>
</feature>
<feature type="transmembrane region" description="Helical" evidence="1">
    <location>
        <begin position="34"/>
        <end position="54"/>
    </location>
</feature>
<feature type="transmembrane region" description="Helical" evidence="1">
    <location>
        <begin position="399"/>
        <end position="417"/>
    </location>
</feature>
<dbReference type="RefSeq" id="WP_210663526.1">
    <property type="nucleotide sequence ID" value="NZ_JAGKQQ010000002.1"/>
</dbReference>
<reference evidence="2 3" key="1">
    <citation type="submission" date="2021-04" db="EMBL/GenBank/DDBJ databases">
        <authorList>
            <person name="Ivanova A."/>
        </authorList>
    </citation>
    <scope>NUCLEOTIDE SEQUENCE [LARGE SCALE GENOMIC DNA]</scope>
    <source>
        <strain evidence="2 3">G18</strain>
    </source>
</reference>
<protein>
    <recommendedName>
        <fullName evidence="4">DUF2339 domain-containing protein</fullName>
    </recommendedName>
</protein>
<organism evidence="2 3">
    <name type="scientific">Gemmata palustris</name>
    <dbReference type="NCBI Taxonomy" id="2822762"/>
    <lineage>
        <taxon>Bacteria</taxon>
        <taxon>Pseudomonadati</taxon>
        <taxon>Planctomycetota</taxon>
        <taxon>Planctomycetia</taxon>
        <taxon>Gemmatales</taxon>
        <taxon>Gemmataceae</taxon>
        <taxon>Gemmata</taxon>
    </lineage>
</organism>
<feature type="transmembrane region" description="Helical" evidence="1">
    <location>
        <begin position="429"/>
        <end position="451"/>
    </location>
</feature>
<name>A0ABS5C4Q2_9BACT</name>
<feature type="transmembrane region" description="Helical" evidence="1">
    <location>
        <begin position="60"/>
        <end position="81"/>
    </location>
</feature>
<evidence type="ECO:0008006" key="4">
    <source>
        <dbReference type="Google" id="ProtNLM"/>
    </source>
</evidence>
<feature type="transmembrane region" description="Helical" evidence="1">
    <location>
        <begin position="373"/>
        <end position="392"/>
    </location>
</feature>
<feature type="transmembrane region" description="Helical" evidence="1">
    <location>
        <begin position="178"/>
        <end position="198"/>
    </location>
</feature>
<gene>
    <name evidence="2" type="ORF">J8F10_37625</name>
</gene>
<keyword evidence="1" id="KW-0812">Transmembrane</keyword>
<feature type="transmembrane region" description="Helical" evidence="1">
    <location>
        <begin position="120"/>
        <end position="141"/>
    </location>
</feature>
<accession>A0ABS5C4Q2</accession>
<feature type="transmembrane region" description="Helical" evidence="1">
    <location>
        <begin position="153"/>
        <end position="172"/>
    </location>
</feature>
<keyword evidence="3" id="KW-1185">Reference proteome</keyword>
<proteinExistence type="predicted"/>
<sequence>MSSADIPVPDVPDSTPPASGPPPLLQWVSTSNPLYVISAGLFLFGLRMSFGAHARDTDSWALMGGLAGYTLLLVLAALVLVRFARVWNDVRTVLLLVVLMFLATSVTFDELLMLNPERGRGYFIGGLVFAVALTELVLRGIGLRFPLRFRLPYHFALALFFLYPLALAPVVSDPHSEALMWGLWGFAPVAGLVFLTLIPAIRRSREYVRGNGSPWPWPFYPWSVFVFLAVAVCGRAFLLCWSFHLLPNASDQLIFGPYFLVPFGFVIAILLLELGLVENSRGTRWVALAAPLGLVVLSGIGHRNDAIYTEFLGHFAARLGGAPLFVTLLAASAFYLYAWVRGVALAPDGLSVALAALAFVKSGALTFEDLTAPQPALLVTAVGLAVGISLWRRDWWRRAIGAAVAIGWVGTIAWRGYRALREDVPGLDFLVLGVVLLPVAVFVSLARAGVLSRWIERWTGRAPNPTG</sequence>